<dbReference type="SUPFAM" id="SSF57850">
    <property type="entry name" value="RING/U-box"/>
    <property type="match status" value="1"/>
</dbReference>
<feature type="domain" description="Tyrosine-protein phosphatase" evidence="8">
    <location>
        <begin position="1063"/>
        <end position="1204"/>
    </location>
</feature>
<dbReference type="InterPro" id="IPR000719">
    <property type="entry name" value="Prot_kinase_dom"/>
</dbReference>
<dbReference type="SMART" id="SM00369">
    <property type="entry name" value="LRR_TYP"/>
    <property type="match status" value="4"/>
</dbReference>
<keyword evidence="11" id="KW-1185">Reference proteome</keyword>
<dbReference type="InterPro" id="IPR000340">
    <property type="entry name" value="Dual-sp_phosphatase_cat-dom"/>
</dbReference>
<dbReference type="GO" id="GO:0005737">
    <property type="term" value="C:cytoplasm"/>
    <property type="evidence" value="ECO:0007669"/>
    <property type="project" value="TreeGrafter"/>
</dbReference>
<evidence type="ECO:0000256" key="4">
    <source>
        <dbReference type="ARBA" id="ARBA00022737"/>
    </source>
</evidence>
<dbReference type="AlphaFoldDB" id="S9TXH6"/>
<dbReference type="Gene3D" id="3.80.10.10">
    <property type="entry name" value="Ribonuclease Inhibitor"/>
    <property type="match status" value="1"/>
</dbReference>
<dbReference type="Pfam" id="PF00782">
    <property type="entry name" value="DSPc"/>
    <property type="match status" value="1"/>
</dbReference>
<comment type="caution">
    <text evidence="10">The sequence shown here is derived from an EMBL/GenBank/DDBJ whole genome shotgun (WGS) entry which is preliminary data.</text>
</comment>
<reference evidence="10 11" key="1">
    <citation type="journal article" date="2013" name="PLoS ONE">
        <title>Predicting the Proteins of Angomonas deanei, Strigomonas culicis and Their Respective Endosymbionts Reveals New Aspects of the Trypanosomatidae Family.</title>
        <authorList>
            <person name="Motta M.C."/>
            <person name="Martins A.C."/>
            <person name="de Souza S.S."/>
            <person name="Catta-Preta C.M."/>
            <person name="Silva R."/>
            <person name="Klein C.C."/>
            <person name="de Almeida L.G."/>
            <person name="de Lima Cunha O."/>
            <person name="Ciapina L.P."/>
            <person name="Brocchi M."/>
            <person name="Colabardini A.C."/>
            <person name="de Araujo Lima B."/>
            <person name="Machado C.R."/>
            <person name="de Almeida Soares C.M."/>
            <person name="Probst C.M."/>
            <person name="de Menezes C.B."/>
            <person name="Thompson C.E."/>
            <person name="Bartholomeu D.C."/>
            <person name="Gradia D.F."/>
            <person name="Pavoni D.P."/>
            <person name="Grisard E.C."/>
            <person name="Fantinatti-Garboggini F."/>
            <person name="Marchini F.K."/>
            <person name="Rodrigues-Luiz G.F."/>
            <person name="Wagner G."/>
            <person name="Goldman G.H."/>
            <person name="Fietto J.L."/>
            <person name="Elias M.C."/>
            <person name="Goldman M.H."/>
            <person name="Sagot M.F."/>
            <person name="Pereira M."/>
            <person name="Stoco P.H."/>
            <person name="de Mendonca-Neto R.P."/>
            <person name="Teixeira S.M."/>
            <person name="Maciel T.E."/>
            <person name="de Oliveira Mendes T.A."/>
            <person name="Urmenyi T.P."/>
            <person name="de Souza W."/>
            <person name="Schenkman S."/>
            <person name="de Vasconcelos A.T."/>
        </authorList>
    </citation>
    <scope>NUCLEOTIDE SEQUENCE [LARGE SCALE GENOMIC DNA]</scope>
</reference>
<dbReference type="SMART" id="SM00195">
    <property type="entry name" value="DSPc"/>
    <property type="match status" value="1"/>
</dbReference>
<protein>
    <recommendedName>
        <fullName evidence="2">protein-tyrosine-phosphatase</fullName>
        <ecNumber evidence="2">3.1.3.48</ecNumber>
    </recommendedName>
</protein>
<dbReference type="InterPro" id="IPR003591">
    <property type="entry name" value="Leu-rich_rpt_typical-subtyp"/>
</dbReference>
<dbReference type="GO" id="GO:0004672">
    <property type="term" value="F:protein kinase activity"/>
    <property type="evidence" value="ECO:0007669"/>
    <property type="project" value="InterPro"/>
</dbReference>
<dbReference type="PANTHER" id="PTHR10159">
    <property type="entry name" value="DUAL SPECIFICITY PROTEIN PHOSPHATASE"/>
    <property type="match status" value="1"/>
</dbReference>
<feature type="domain" description="Protein kinase" evidence="7">
    <location>
        <begin position="274"/>
        <end position="585"/>
    </location>
</feature>
<sequence>MIILTKCHKRNVTCYAGQLDDDPDKLRRIIYDVAIGLRIIHSHGIYHHNLKLENVLEKEDSTFCIADTGLSKLFTSQCPESLVFNGELACIPPEVFDESGRYACPGTGEEGMGRVGSIAPASTTEWGDSSGQRSRSITETRGIDSAIAKVDMWGFGIFMYRLAYGKDPFVIAQCTYEEACSKVMNAQLEFPTKPWPFAKDLEDAISWCVEKVPERRPTILRLLKHPLFHGVVPPPRTASSYSTTISSMVRPGSGASVSVANLTGSGAKTQASQYTFETRLGMGRWSETILVRPRYGTQEFQAFKIVRTPLQKRLEKYSNIADDIRRQLSVSRKITQDNIIGYLDIVDSKQGCFVVQEYMKNGCIPSVPSNLRVKDNNVTSLVLFLRDILTALTFLHTNGIAHLILMPSNIFYCQETNLYRVADFGPLFLTPEEIKEQYDNGTPIYALPEWITSKEKITGYEVDTFFVGLLTASCIPSVFTTVWNDVTHPKGKAPFDVEGFLRKVEEPERKISRKVIAFIRAALTTDTTPQKLFEMPLLESVHKKSELVVGRVVVTEEEVKNAVHVKPESRFETRMQDALGHDPLIVCNDAFSSEGDETSISLAAEKTIDFSFSGPQIVCGQCSAEVPIAFYLCPQCPKFVRCGKCAINHPHKETHELVPYLVYVVEAIRKDEKRASLVHPSSIKDVHSLETLEMCANIPVGSLTKYVNPTRSKLELTGRFGFGLGLGKTMTSVCDGSEWSSVYSANLKPFSSTSQNNHFGAQLQSVDGGLSPKSMNLGASFNAMQSSTTKGGLLSKFKTNGGGGGLGVNNGSVSVGLFKQTKKMALPKEWEVDIGLTWQQVVDSCRFEAAPDLNLHQLHLVEVPCEIYNPPLLHVVNLTLSQNSLVTLPHEISFLKNLRKLIVSYNELETLPDSLGNLLQLESLDASHNKLTMLPQNFVYLTNLELVVLDYNNFSEVPECLLDILSAPVGGPTLEEQRLSSSGDPRVVTDGADDDIANLSPALRVIYLVANNSITTFPDTKRLKRFADLSLSFDNEPSLYGYYMRHDLEQKLPNITMKWNKIYPDRIIPHLYCGALRSAQSQIVYNKLNISYLLTVGRDLTPTPPDGGKHRVIVVDDIPGADIFSSFQEAIEFIDESQRREQGCLVHCFAGLSRSATTVIAYLMAKKKMRMDEAYLVTKKGRPAILPNKSFLEQLIQLDKQLFPDDPRPLDLKSLGRQDV</sequence>
<organism evidence="10 11">
    <name type="scientific">Strigomonas culicis</name>
    <dbReference type="NCBI Taxonomy" id="28005"/>
    <lineage>
        <taxon>Eukaryota</taxon>
        <taxon>Discoba</taxon>
        <taxon>Euglenozoa</taxon>
        <taxon>Kinetoplastea</taxon>
        <taxon>Metakinetoplastina</taxon>
        <taxon>Trypanosomatida</taxon>
        <taxon>Trypanosomatidae</taxon>
        <taxon>Strigomonadinae</taxon>
        <taxon>Strigomonas</taxon>
    </lineage>
</organism>
<accession>S9TXH6</accession>
<dbReference type="PROSITE" id="PS00383">
    <property type="entry name" value="TYR_PHOSPHATASE_1"/>
    <property type="match status" value="1"/>
</dbReference>
<evidence type="ECO:0000256" key="5">
    <source>
        <dbReference type="ARBA" id="ARBA00022801"/>
    </source>
</evidence>
<comment type="similarity">
    <text evidence="1">Belongs to the protein-tyrosine phosphatase family. Non-receptor class dual specificity subfamily.</text>
</comment>
<evidence type="ECO:0000313" key="10">
    <source>
        <dbReference type="EMBL" id="EPY21304.1"/>
    </source>
</evidence>
<dbReference type="Gene3D" id="3.30.200.20">
    <property type="entry name" value="Phosphorylase Kinase, domain 1"/>
    <property type="match status" value="1"/>
</dbReference>
<dbReference type="GO" id="GO:0033550">
    <property type="term" value="F:MAP kinase tyrosine phosphatase activity"/>
    <property type="evidence" value="ECO:0007669"/>
    <property type="project" value="TreeGrafter"/>
</dbReference>
<dbReference type="PROSITE" id="PS50011">
    <property type="entry name" value="PROTEIN_KINASE_DOM"/>
    <property type="match status" value="2"/>
</dbReference>
<gene>
    <name evidence="10" type="ORF">STCU_08604</name>
</gene>
<dbReference type="Pfam" id="PF00069">
    <property type="entry name" value="Pkinase"/>
    <property type="match status" value="2"/>
</dbReference>
<name>S9TXH6_9TRYP</name>
<dbReference type="InterPro" id="IPR020422">
    <property type="entry name" value="TYR_PHOSPHATASE_DUAL_dom"/>
</dbReference>
<evidence type="ECO:0000256" key="1">
    <source>
        <dbReference type="ARBA" id="ARBA00008601"/>
    </source>
</evidence>
<keyword evidence="5" id="KW-0378">Hydrolase</keyword>
<keyword evidence="3" id="KW-0433">Leucine-rich repeat</keyword>
<dbReference type="InterPro" id="IPR011009">
    <property type="entry name" value="Kinase-like_dom_sf"/>
</dbReference>
<dbReference type="PANTHER" id="PTHR10159:SF524">
    <property type="entry name" value="SPECIFICITY PROTEIN PHOSPHATASE, PUTATIVE-RELATED"/>
    <property type="match status" value="1"/>
</dbReference>
<dbReference type="PROSITE" id="PS50056">
    <property type="entry name" value="TYR_PHOSPHATASE_2"/>
    <property type="match status" value="1"/>
</dbReference>
<evidence type="ECO:0000256" key="2">
    <source>
        <dbReference type="ARBA" id="ARBA00013064"/>
    </source>
</evidence>
<dbReference type="CDD" id="cd14498">
    <property type="entry name" value="DSP"/>
    <property type="match status" value="1"/>
</dbReference>
<feature type="domain" description="Tyrosine specific protein phosphatases" evidence="9">
    <location>
        <begin position="1125"/>
        <end position="1193"/>
    </location>
</feature>
<dbReference type="InterPro" id="IPR000387">
    <property type="entry name" value="Tyr_Pase_dom"/>
</dbReference>
<evidence type="ECO:0000259" key="9">
    <source>
        <dbReference type="PROSITE" id="PS50056"/>
    </source>
</evidence>
<evidence type="ECO:0000259" key="7">
    <source>
        <dbReference type="PROSITE" id="PS50011"/>
    </source>
</evidence>
<dbReference type="InterPro" id="IPR029021">
    <property type="entry name" value="Prot-tyrosine_phosphatase-like"/>
</dbReference>
<dbReference type="GO" id="GO:0005524">
    <property type="term" value="F:ATP binding"/>
    <property type="evidence" value="ECO:0007669"/>
    <property type="project" value="InterPro"/>
</dbReference>
<dbReference type="InterPro" id="IPR001611">
    <property type="entry name" value="Leu-rich_rpt"/>
</dbReference>
<dbReference type="SMART" id="SM00364">
    <property type="entry name" value="LRR_BAC"/>
    <property type="match status" value="3"/>
</dbReference>
<keyword evidence="4" id="KW-0677">Repeat</keyword>
<evidence type="ECO:0000256" key="6">
    <source>
        <dbReference type="ARBA" id="ARBA00022912"/>
    </source>
</evidence>
<dbReference type="PROSITE" id="PS50054">
    <property type="entry name" value="TYR_PHOSPHATASE_DUAL"/>
    <property type="match status" value="1"/>
</dbReference>
<evidence type="ECO:0000313" key="11">
    <source>
        <dbReference type="Proteomes" id="UP000015354"/>
    </source>
</evidence>
<dbReference type="GO" id="GO:0008330">
    <property type="term" value="F:protein tyrosine/threonine phosphatase activity"/>
    <property type="evidence" value="ECO:0007669"/>
    <property type="project" value="TreeGrafter"/>
</dbReference>
<dbReference type="SUPFAM" id="SSF56112">
    <property type="entry name" value="Protein kinase-like (PK-like)"/>
    <property type="match status" value="2"/>
</dbReference>
<evidence type="ECO:0000256" key="3">
    <source>
        <dbReference type="ARBA" id="ARBA00022614"/>
    </source>
</evidence>
<dbReference type="GO" id="GO:0017017">
    <property type="term" value="F:MAP kinase tyrosine/serine/threonine phosphatase activity"/>
    <property type="evidence" value="ECO:0007669"/>
    <property type="project" value="TreeGrafter"/>
</dbReference>
<dbReference type="InterPro" id="IPR016130">
    <property type="entry name" value="Tyr_Pase_AS"/>
</dbReference>
<dbReference type="SMART" id="SM00220">
    <property type="entry name" value="S_TKc"/>
    <property type="match status" value="1"/>
</dbReference>
<proteinExistence type="inferred from homology"/>
<dbReference type="OrthoDB" id="165342at2759"/>
<dbReference type="Pfam" id="PF13855">
    <property type="entry name" value="LRR_8"/>
    <property type="match status" value="1"/>
</dbReference>
<dbReference type="SUPFAM" id="SSF52058">
    <property type="entry name" value="L domain-like"/>
    <property type="match status" value="1"/>
</dbReference>
<dbReference type="Proteomes" id="UP000015354">
    <property type="component" value="Unassembled WGS sequence"/>
</dbReference>
<evidence type="ECO:0000259" key="8">
    <source>
        <dbReference type="PROSITE" id="PS50054"/>
    </source>
</evidence>
<dbReference type="SUPFAM" id="SSF52799">
    <property type="entry name" value="(Phosphotyrosine protein) phosphatases II"/>
    <property type="match status" value="1"/>
</dbReference>
<dbReference type="EC" id="3.1.3.48" evidence="2"/>
<dbReference type="GO" id="GO:0043409">
    <property type="term" value="P:negative regulation of MAPK cascade"/>
    <property type="evidence" value="ECO:0007669"/>
    <property type="project" value="TreeGrafter"/>
</dbReference>
<dbReference type="InterPro" id="IPR032675">
    <property type="entry name" value="LRR_dom_sf"/>
</dbReference>
<dbReference type="Gene3D" id="3.90.190.10">
    <property type="entry name" value="Protein tyrosine phosphatase superfamily"/>
    <property type="match status" value="1"/>
</dbReference>
<dbReference type="EMBL" id="ATMH01008604">
    <property type="protein sequence ID" value="EPY21304.1"/>
    <property type="molecule type" value="Genomic_DNA"/>
</dbReference>
<keyword evidence="6" id="KW-0904">Protein phosphatase</keyword>
<feature type="domain" description="Protein kinase" evidence="7">
    <location>
        <begin position="1"/>
        <end position="228"/>
    </location>
</feature>
<dbReference type="Gene3D" id="1.10.510.10">
    <property type="entry name" value="Transferase(Phosphotransferase) domain 1"/>
    <property type="match status" value="2"/>
</dbReference>